<organism evidence="3 4">
    <name type="scientific">Actinomadura namibiensis</name>
    <dbReference type="NCBI Taxonomy" id="182080"/>
    <lineage>
        <taxon>Bacteria</taxon>
        <taxon>Bacillati</taxon>
        <taxon>Actinomycetota</taxon>
        <taxon>Actinomycetes</taxon>
        <taxon>Streptosporangiales</taxon>
        <taxon>Thermomonosporaceae</taxon>
        <taxon>Actinomadura</taxon>
    </lineage>
</organism>
<dbReference type="AlphaFoldDB" id="A0A7W3QND3"/>
<dbReference type="EMBL" id="JACJIA010000006">
    <property type="protein sequence ID" value="MBA8953459.1"/>
    <property type="molecule type" value="Genomic_DNA"/>
</dbReference>
<feature type="domain" description="Pyridoxamine 5'-phosphate oxidase N-terminal" evidence="2">
    <location>
        <begin position="19"/>
        <end position="116"/>
    </location>
</feature>
<sequence length="146" mass="16300">MDNDTIPESTDLGRRAHRRLRTEPVVWLTTVGRDGTPQPNPVWFVWEDDAEGGAVLTYTQADAHRLAHIRRSPRVSLHFDSNGQGGDIVVLTGHAQILTDHPAASEHPPYLDKYREGIARLSGTPEAFAARYSVPVRIRPTKLRGF</sequence>
<keyword evidence="4" id="KW-1185">Reference proteome</keyword>
<accession>A0A7W3QND3</accession>
<protein>
    <submittedName>
        <fullName evidence="3">PPOX class probable F420-dependent enzyme</fullName>
    </submittedName>
</protein>
<dbReference type="InterPro" id="IPR011576">
    <property type="entry name" value="Pyridox_Oxase_N"/>
</dbReference>
<reference evidence="3 4" key="1">
    <citation type="submission" date="2020-08" db="EMBL/GenBank/DDBJ databases">
        <title>Genomic Encyclopedia of Type Strains, Phase IV (KMG-IV): sequencing the most valuable type-strain genomes for metagenomic binning, comparative biology and taxonomic classification.</title>
        <authorList>
            <person name="Goeker M."/>
        </authorList>
    </citation>
    <scope>NUCLEOTIDE SEQUENCE [LARGE SCALE GENOMIC DNA]</scope>
    <source>
        <strain evidence="3 4">DSM 44197</strain>
    </source>
</reference>
<dbReference type="InterPro" id="IPR019966">
    <property type="entry name" value="F420-dep_enz_PPOX_Rv3369"/>
</dbReference>
<evidence type="ECO:0000259" key="2">
    <source>
        <dbReference type="Pfam" id="PF01243"/>
    </source>
</evidence>
<dbReference type="PANTHER" id="PTHR35176">
    <property type="entry name" value="HEME OXYGENASE HI_0854-RELATED"/>
    <property type="match status" value="1"/>
</dbReference>
<proteinExistence type="predicted"/>
<evidence type="ECO:0000313" key="4">
    <source>
        <dbReference type="Proteomes" id="UP000572680"/>
    </source>
</evidence>
<name>A0A7W3QND3_ACTNM</name>
<keyword evidence="1" id="KW-0560">Oxidoreductase</keyword>
<gene>
    <name evidence="3" type="ORF">HNR61_005109</name>
</gene>
<dbReference type="Pfam" id="PF01243">
    <property type="entry name" value="PNPOx_N"/>
    <property type="match status" value="1"/>
</dbReference>
<comment type="caution">
    <text evidence="3">The sequence shown here is derived from an EMBL/GenBank/DDBJ whole genome shotgun (WGS) entry which is preliminary data.</text>
</comment>
<dbReference type="PANTHER" id="PTHR35176:SF6">
    <property type="entry name" value="HEME OXYGENASE HI_0854-RELATED"/>
    <property type="match status" value="1"/>
</dbReference>
<dbReference type="Proteomes" id="UP000572680">
    <property type="component" value="Unassembled WGS sequence"/>
</dbReference>
<evidence type="ECO:0000256" key="1">
    <source>
        <dbReference type="ARBA" id="ARBA00023002"/>
    </source>
</evidence>
<dbReference type="RefSeq" id="WP_182845603.1">
    <property type="nucleotide sequence ID" value="NZ_BAAALP010000001.1"/>
</dbReference>
<dbReference type="GO" id="GO:0016627">
    <property type="term" value="F:oxidoreductase activity, acting on the CH-CH group of donors"/>
    <property type="evidence" value="ECO:0007669"/>
    <property type="project" value="TreeGrafter"/>
</dbReference>
<dbReference type="InterPro" id="IPR052019">
    <property type="entry name" value="F420H2_bilvrd_red/Heme_oxyg"/>
</dbReference>
<evidence type="ECO:0000313" key="3">
    <source>
        <dbReference type="EMBL" id="MBA8953459.1"/>
    </source>
</evidence>
<dbReference type="SUPFAM" id="SSF50475">
    <property type="entry name" value="FMN-binding split barrel"/>
    <property type="match status" value="1"/>
</dbReference>
<dbReference type="Gene3D" id="2.30.110.10">
    <property type="entry name" value="Electron Transport, Fmn-binding Protein, Chain A"/>
    <property type="match status" value="1"/>
</dbReference>
<dbReference type="GO" id="GO:0070967">
    <property type="term" value="F:coenzyme F420 binding"/>
    <property type="evidence" value="ECO:0007669"/>
    <property type="project" value="TreeGrafter"/>
</dbReference>
<dbReference type="InterPro" id="IPR012349">
    <property type="entry name" value="Split_barrel_FMN-bd"/>
</dbReference>
<dbReference type="NCBIfam" id="TIGR03667">
    <property type="entry name" value="Rv3369"/>
    <property type="match status" value="1"/>
</dbReference>
<dbReference type="GO" id="GO:0005829">
    <property type="term" value="C:cytosol"/>
    <property type="evidence" value="ECO:0007669"/>
    <property type="project" value="TreeGrafter"/>
</dbReference>